<organism evidence="1 2">
    <name type="scientific">Rugosimonospora africana</name>
    <dbReference type="NCBI Taxonomy" id="556532"/>
    <lineage>
        <taxon>Bacteria</taxon>
        <taxon>Bacillati</taxon>
        <taxon>Actinomycetota</taxon>
        <taxon>Actinomycetes</taxon>
        <taxon>Micromonosporales</taxon>
        <taxon>Micromonosporaceae</taxon>
        <taxon>Rugosimonospora</taxon>
    </lineage>
</organism>
<gene>
    <name evidence="1" type="ORF">Raf01_71530</name>
</gene>
<reference evidence="1" key="1">
    <citation type="submission" date="2021-01" db="EMBL/GenBank/DDBJ databases">
        <title>Whole genome shotgun sequence of Rugosimonospora africana NBRC 104875.</title>
        <authorList>
            <person name="Komaki H."/>
            <person name="Tamura T."/>
        </authorList>
    </citation>
    <scope>NUCLEOTIDE SEQUENCE</scope>
    <source>
        <strain evidence="1">NBRC 104875</strain>
    </source>
</reference>
<evidence type="ECO:0000313" key="2">
    <source>
        <dbReference type="Proteomes" id="UP000642748"/>
    </source>
</evidence>
<evidence type="ECO:0000313" key="1">
    <source>
        <dbReference type="EMBL" id="GIH18981.1"/>
    </source>
</evidence>
<dbReference type="Proteomes" id="UP000642748">
    <property type="component" value="Unassembled WGS sequence"/>
</dbReference>
<name>A0A8J3R2H6_9ACTN</name>
<sequence>MCEHAAVVMEPIPNYDDLVWLFEAESIYLDANDDHQTEDRYGWRYPWPYTAVTFRAVRAGLLVPRGPAWVQR</sequence>
<dbReference type="AlphaFoldDB" id="A0A8J3R2H6"/>
<dbReference type="EMBL" id="BONZ01000075">
    <property type="protein sequence ID" value="GIH18981.1"/>
    <property type="molecule type" value="Genomic_DNA"/>
</dbReference>
<accession>A0A8J3R2H6</accession>
<protein>
    <submittedName>
        <fullName evidence="1">Uncharacterized protein</fullName>
    </submittedName>
</protein>
<comment type="caution">
    <text evidence="1">The sequence shown here is derived from an EMBL/GenBank/DDBJ whole genome shotgun (WGS) entry which is preliminary data.</text>
</comment>
<keyword evidence="2" id="KW-1185">Reference proteome</keyword>
<proteinExistence type="predicted"/>